<gene>
    <name evidence="1" type="ORF">COO91_08739</name>
</gene>
<evidence type="ECO:0000313" key="2">
    <source>
        <dbReference type="Proteomes" id="UP000232003"/>
    </source>
</evidence>
<protein>
    <submittedName>
        <fullName evidence="1">Putative transposase YbfD/YdcC associated with H repeats</fullName>
    </submittedName>
</protein>
<dbReference type="EMBL" id="CP024785">
    <property type="protein sequence ID" value="AUB42597.1"/>
    <property type="molecule type" value="Genomic_DNA"/>
</dbReference>
<organism evidence="1 2">
    <name type="scientific">Nostoc flagelliforme CCNUN1</name>
    <dbReference type="NCBI Taxonomy" id="2038116"/>
    <lineage>
        <taxon>Bacteria</taxon>
        <taxon>Bacillati</taxon>
        <taxon>Cyanobacteriota</taxon>
        <taxon>Cyanophyceae</taxon>
        <taxon>Nostocales</taxon>
        <taxon>Nostocaceae</taxon>
        <taxon>Nostoc</taxon>
    </lineage>
</organism>
<sequence length="111" mass="12449">MSAQDALTDTQKHWGIENRLHWVGDVTFKENFPLRRGGNPPVNWAILRNFFITLARFLGFRTIPQAQRAVFQSNPKGFFFLCMKPPCLPKSGEGRQSVALAGWGSSGLISN</sequence>
<dbReference type="AlphaFoldDB" id="A0A2K8T4G7"/>
<keyword evidence="2" id="KW-1185">Reference proteome</keyword>
<dbReference type="Proteomes" id="UP000232003">
    <property type="component" value="Chromosome"/>
</dbReference>
<reference evidence="1 2" key="1">
    <citation type="submission" date="2017-11" db="EMBL/GenBank/DDBJ databases">
        <title>Complete genome of a free-living desiccation-tolerant cyanobacterium and its photosynthetic adaptation to extreme terrestrial habitat.</title>
        <authorList>
            <person name="Shang J."/>
        </authorList>
    </citation>
    <scope>NUCLEOTIDE SEQUENCE [LARGE SCALE GENOMIC DNA]</scope>
    <source>
        <strain evidence="1 2">CCNUN1</strain>
    </source>
</reference>
<name>A0A2K8T4G7_9NOSO</name>
<accession>A0A2K8T4G7</accession>
<evidence type="ECO:0000313" key="1">
    <source>
        <dbReference type="EMBL" id="AUB42597.1"/>
    </source>
</evidence>
<proteinExistence type="predicted"/>
<dbReference type="KEGG" id="nfl:COO91_08739"/>